<dbReference type="InterPro" id="IPR018060">
    <property type="entry name" value="HTH_AraC"/>
</dbReference>
<evidence type="ECO:0000259" key="4">
    <source>
        <dbReference type="PROSITE" id="PS01124"/>
    </source>
</evidence>
<dbReference type="OrthoDB" id="9816011at2"/>
<dbReference type="Proteomes" id="UP000240904">
    <property type="component" value="Unassembled WGS sequence"/>
</dbReference>
<keyword evidence="2" id="KW-0238">DNA-binding</keyword>
<name>A0A2T3N3I6_9GAMM</name>
<sequence length="310" mass="35808">MYQRIKANTPEFLMFDIQEVEETEHMIFAADYILVWPRHCKCTLHLGTSHYDLKPGQLVLLAPFNPFRIVLGPLEDGAEHGCDELHFRLNALGQTFVDSVQFSNIKKMLDQSRSGMLFDIPANSEIYTFLKMLENTFEFSQVLNLLSLLDKLSHVQPTTTFLADNFEIKNSQRIEERVQIALKYIANNLAEPLSVSIVADQLHMAESTFSRFFHANMGITFRQYIIEQRVRQAARYLVITDWSIAHIGAEVGFSSLSNFNSKFKCLLKLTPKEYRSSHIDMRKNIGQHRSIEGQLQNQLMNTNNNYPYMS</sequence>
<gene>
    <name evidence="5" type="ORF">C9I89_05125</name>
</gene>
<dbReference type="PROSITE" id="PS01124">
    <property type="entry name" value="HTH_ARAC_FAMILY_2"/>
    <property type="match status" value="1"/>
</dbReference>
<accession>A0A2T3N3I6</accession>
<keyword evidence="6" id="KW-1185">Reference proteome</keyword>
<dbReference type="RefSeq" id="WP_107282261.1">
    <property type="nucleotide sequence ID" value="NZ_PYMC01000002.1"/>
</dbReference>
<dbReference type="SMART" id="SM00342">
    <property type="entry name" value="HTH_ARAC"/>
    <property type="match status" value="1"/>
</dbReference>
<dbReference type="GO" id="GO:0003700">
    <property type="term" value="F:DNA-binding transcription factor activity"/>
    <property type="evidence" value="ECO:0007669"/>
    <property type="project" value="InterPro"/>
</dbReference>
<evidence type="ECO:0000256" key="3">
    <source>
        <dbReference type="ARBA" id="ARBA00023163"/>
    </source>
</evidence>
<reference evidence="5 6" key="1">
    <citation type="submission" date="2018-03" db="EMBL/GenBank/DDBJ databases">
        <title>Whole genome sequencing of Histamine producing bacteria.</title>
        <authorList>
            <person name="Butler K."/>
        </authorList>
    </citation>
    <scope>NUCLEOTIDE SEQUENCE [LARGE SCALE GENOMIC DNA]</scope>
    <source>
        <strain evidence="5 6">DSM 16190</strain>
    </source>
</reference>
<evidence type="ECO:0000256" key="1">
    <source>
        <dbReference type="ARBA" id="ARBA00023015"/>
    </source>
</evidence>
<keyword evidence="1" id="KW-0805">Transcription regulation</keyword>
<feature type="domain" description="HTH araC/xylS-type" evidence="4">
    <location>
        <begin position="179"/>
        <end position="277"/>
    </location>
</feature>
<keyword evidence="3" id="KW-0804">Transcription</keyword>
<evidence type="ECO:0000313" key="6">
    <source>
        <dbReference type="Proteomes" id="UP000240904"/>
    </source>
</evidence>
<dbReference type="PANTHER" id="PTHR43280:SF27">
    <property type="entry name" value="TRANSCRIPTIONAL REGULATOR MTLR"/>
    <property type="match status" value="1"/>
</dbReference>
<proteinExistence type="predicted"/>
<comment type="caution">
    <text evidence="5">The sequence shown here is derived from an EMBL/GenBank/DDBJ whole genome shotgun (WGS) entry which is preliminary data.</text>
</comment>
<evidence type="ECO:0000313" key="5">
    <source>
        <dbReference type="EMBL" id="PSW06898.1"/>
    </source>
</evidence>
<dbReference type="EMBL" id="PYMC01000002">
    <property type="protein sequence ID" value="PSW06898.1"/>
    <property type="molecule type" value="Genomic_DNA"/>
</dbReference>
<dbReference type="InterPro" id="IPR009057">
    <property type="entry name" value="Homeodomain-like_sf"/>
</dbReference>
<dbReference type="Pfam" id="PF12833">
    <property type="entry name" value="HTH_18"/>
    <property type="match status" value="1"/>
</dbReference>
<protein>
    <submittedName>
        <fullName evidence="5">AraC family transcriptional regulator</fullName>
    </submittedName>
</protein>
<organism evidence="5 6">
    <name type="scientific">Photobacterium lipolyticum</name>
    <dbReference type="NCBI Taxonomy" id="266810"/>
    <lineage>
        <taxon>Bacteria</taxon>
        <taxon>Pseudomonadati</taxon>
        <taxon>Pseudomonadota</taxon>
        <taxon>Gammaproteobacteria</taxon>
        <taxon>Vibrionales</taxon>
        <taxon>Vibrionaceae</taxon>
        <taxon>Photobacterium</taxon>
    </lineage>
</organism>
<evidence type="ECO:0000256" key="2">
    <source>
        <dbReference type="ARBA" id="ARBA00023125"/>
    </source>
</evidence>
<dbReference type="PANTHER" id="PTHR43280">
    <property type="entry name" value="ARAC-FAMILY TRANSCRIPTIONAL REGULATOR"/>
    <property type="match status" value="1"/>
</dbReference>
<dbReference type="GO" id="GO:0043565">
    <property type="term" value="F:sequence-specific DNA binding"/>
    <property type="evidence" value="ECO:0007669"/>
    <property type="project" value="InterPro"/>
</dbReference>
<dbReference type="SUPFAM" id="SSF46689">
    <property type="entry name" value="Homeodomain-like"/>
    <property type="match status" value="2"/>
</dbReference>
<dbReference type="AlphaFoldDB" id="A0A2T3N3I6"/>
<dbReference type="Gene3D" id="1.10.10.60">
    <property type="entry name" value="Homeodomain-like"/>
    <property type="match status" value="2"/>
</dbReference>